<dbReference type="AlphaFoldDB" id="A0A0S4JFV4"/>
<feature type="transmembrane region" description="Helical" evidence="3">
    <location>
        <begin position="514"/>
        <end position="538"/>
    </location>
</feature>
<evidence type="ECO:0000256" key="1">
    <source>
        <dbReference type="SAM" id="Coils"/>
    </source>
</evidence>
<keyword evidence="3" id="KW-0472">Membrane</keyword>
<reference evidence="5" key="1">
    <citation type="submission" date="2015-09" db="EMBL/GenBank/DDBJ databases">
        <authorList>
            <consortium name="Pathogen Informatics"/>
        </authorList>
    </citation>
    <scope>NUCLEOTIDE SEQUENCE [LARGE SCALE GENOMIC DNA]</scope>
    <source>
        <strain evidence="5">Lake Konstanz</strain>
    </source>
</reference>
<evidence type="ECO:0000313" key="4">
    <source>
        <dbReference type="EMBL" id="CUG88837.1"/>
    </source>
</evidence>
<evidence type="ECO:0000256" key="2">
    <source>
        <dbReference type="SAM" id="MobiDB-lite"/>
    </source>
</evidence>
<evidence type="ECO:0000256" key="3">
    <source>
        <dbReference type="SAM" id="Phobius"/>
    </source>
</evidence>
<feature type="coiled-coil region" evidence="1">
    <location>
        <begin position="454"/>
        <end position="484"/>
    </location>
</feature>
<accession>A0A0S4JFV4</accession>
<dbReference type="Proteomes" id="UP000051952">
    <property type="component" value="Unassembled WGS sequence"/>
</dbReference>
<keyword evidence="5" id="KW-1185">Reference proteome</keyword>
<sequence length="542" mass="59029">MTLPSSTGYHASSPTSSSSPSSALSSLWQPVIAAKGTRTSGRHFVKWTGPNVDASMMVASRACPLLLAGHTANNNKGNHNSSSTPSNSLTSLDTAAAAAATTSIPIITVGKSESPIGFHLLHTPRSAFHATSNNTLSSSSSSSTTSNDIIGAHVLMLLEPGSLIWSCGVQPDRHSLLQELTSIVTIAQLVAATSRGGSCVFPNHLVIAPHGWPADAPKKAEQELYDWLFKLEATVGGGSTSHHLSSTTGTTSVDLDAVQRNDMRLKIESAFLSMQVFAFPDPETLQYRDRIDQCFRSRWVAGCLEGWGVPAAPPTTVHHHSTSGDVDVMGATTGPSAPAAARFPPIIYADVAQKLARVQRVLNVCISSSTSTTPFGSSIQTDLWLKDRMESTIDADFVQHCAARKSRMTSQQAWEAHDLVLARCRRVAELELVSCADVRLELAKTSEAALDTKLQHVLVTVQEVEEERRKLQLQRQAAASQNNDRRFGIGDNSDTIHRELWMAEHVQKWVPRRYWFWFTTQGLGVMFVFLSLLLYTFWPRKS</sequence>
<gene>
    <name evidence="4" type="ORF">BSAL_17525</name>
</gene>
<dbReference type="VEuPathDB" id="TriTrypDB:BSAL_17525"/>
<proteinExistence type="predicted"/>
<dbReference type="EMBL" id="CYKH01001678">
    <property type="protein sequence ID" value="CUG88837.1"/>
    <property type="molecule type" value="Genomic_DNA"/>
</dbReference>
<evidence type="ECO:0000313" key="5">
    <source>
        <dbReference type="Proteomes" id="UP000051952"/>
    </source>
</evidence>
<feature type="region of interest" description="Disordered" evidence="2">
    <location>
        <begin position="1"/>
        <end position="23"/>
    </location>
</feature>
<protein>
    <submittedName>
        <fullName evidence="4">Transmembrane protein, putative</fullName>
    </submittedName>
</protein>
<organism evidence="4 5">
    <name type="scientific">Bodo saltans</name>
    <name type="common">Flagellated protozoan</name>
    <dbReference type="NCBI Taxonomy" id="75058"/>
    <lineage>
        <taxon>Eukaryota</taxon>
        <taxon>Discoba</taxon>
        <taxon>Euglenozoa</taxon>
        <taxon>Kinetoplastea</taxon>
        <taxon>Metakinetoplastina</taxon>
        <taxon>Eubodonida</taxon>
        <taxon>Bodonidae</taxon>
        <taxon>Bodo</taxon>
    </lineage>
</organism>
<keyword evidence="1" id="KW-0175">Coiled coil</keyword>
<keyword evidence="3 4" id="KW-0812">Transmembrane</keyword>
<keyword evidence="3" id="KW-1133">Transmembrane helix</keyword>
<name>A0A0S4JFV4_BODSA</name>